<name>A0ABS6Y1M4_9FLAO</name>
<organism evidence="1 2">
    <name type="scientific">Flavobacterium taihuense</name>
    <dbReference type="NCBI Taxonomy" id="2857508"/>
    <lineage>
        <taxon>Bacteria</taxon>
        <taxon>Pseudomonadati</taxon>
        <taxon>Bacteroidota</taxon>
        <taxon>Flavobacteriia</taxon>
        <taxon>Flavobacteriales</taxon>
        <taxon>Flavobacteriaceae</taxon>
        <taxon>Flavobacterium</taxon>
    </lineage>
</organism>
<proteinExistence type="predicted"/>
<comment type="caution">
    <text evidence="1">The sequence shown here is derived from an EMBL/GenBank/DDBJ whole genome shotgun (WGS) entry which is preliminary data.</text>
</comment>
<sequence length="133" mass="15505">MSSLVNVKVFYGKGIRLSIKNRSFKEAMNLIWVSPAFSNYEPLKIVFPETGKILYANKQVFINYINGVYTLEELIQLTQCEELFRNKKDFHAPDGTIIDAGSLWKLENKILYLIDDDNYYTTKYEISIFEIAE</sequence>
<reference evidence="1 2" key="1">
    <citation type="submission" date="2021-07" db="EMBL/GenBank/DDBJ databases">
        <title>Flavobacterium sp. nov. isolated from sediment on the Taihu Lake.</title>
        <authorList>
            <person name="Qu J.-H."/>
        </authorList>
    </citation>
    <scope>NUCLEOTIDE SEQUENCE [LARGE SCALE GENOMIC DNA]</scope>
    <source>
        <strain evidence="1 2">NAS39</strain>
    </source>
</reference>
<dbReference type="RefSeq" id="WP_219318980.1">
    <property type="nucleotide sequence ID" value="NZ_JAHWYN010000025.1"/>
</dbReference>
<gene>
    <name evidence="1" type="ORF">KZH69_18590</name>
</gene>
<keyword evidence="2" id="KW-1185">Reference proteome</keyword>
<dbReference type="Proteomes" id="UP000812031">
    <property type="component" value="Unassembled WGS sequence"/>
</dbReference>
<evidence type="ECO:0000313" key="1">
    <source>
        <dbReference type="EMBL" id="MBW4362497.1"/>
    </source>
</evidence>
<accession>A0ABS6Y1M4</accession>
<protein>
    <submittedName>
        <fullName evidence="1">Uncharacterized protein</fullName>
    </submittedName>
</protein>
<dbReference type="EMBL" id="JAHWYN010000025">
    <property type="protein sequence ID" value="MBW4362497.1"/>
    <property type="molecule type" value="Genomic_DNA"/>
</dbReference>
<evidence type="ECO:0000313" key="2">
    <source>
        <dbReference type="Proteomes" id="UP000812031"/>
    </source>
</evidence>